<evidence type="ECO:0000256" key="1">
    <source>
        <dbReference type="SAM" id="SignalP"/>
    </source>
</evidence>
<accession>A0A9W7ZPT2</accession>
<feature type="chain" id="PRO_5040973931" evidence="1">
    <location>
        <begin position="29"/>
        <end position="173"/>
    </location>
</feature>
<sequence length="173" mass="19286">MKLSFSTLLVYGATLLLSTSTFITTTDAKAIDYHPNHNTITKRTNSGSSSSSLTEYAYTLVGNKFRNDFLRESKFDAYAAKALKVYMDNPSQLTQSYLDSQGPSYISSLEFYTCKIKKCKDSKKYISKCIDKLKKIPDGSCKERYIAIAANQEYAVVLAGKCDNKCPSGKKIN</sequence>
<organism evidence="2 3">
    <name type="scientific">Mycoemilia scoparia</name>
    <dbReference type="NCBI Taxonomy" id="417184"/>
    <lineage>
        <taxon>Eukaryota</taxon>
        <taxon>Fungi</taxon>
        <taxon>Fungi incertae sedis</taxon>
        <taxon>Zoopagomycota</taxon>
        <taxon>Kickxellomycotina</taxon>
        <taxon>Kickxellomycetes</taxon>
        <taxon>Kickxellales</taxon>
        <taxon>Kickxellaceae</taxon>
        <taxon>Mycoemilia</taxon>
    </lineage>
</organism>
<proteinExistence type="predicted"/>
<comment type="caution">
    <text evidence="2">The sequence shown here is derived from an EMBL/GenBank/DDBJ whole genome shotgun (WGS) entry which is preliminary data.</text>
</comment>
<evidence type="ECO:0000313" key="3">
    <source>
        <dbReference type="Proteomes" id="UP001150538"/>
    </source>
</evidence>
<evidence type="ECO:0000313" key="2">
    <source>
        <dbReference type="EMBL" id="KAJ1914034.1"/>
    </source>
</evidence>
<dbReference type="EMBL" id="JANBPU010000222">
    <property type="protein sequence ID" value="KAJ1914034.1"/>
    <property type="molecule type" value="Genomic_DNA"/>
</dbReference>
<reference evidence="2" key="1">
    <citation type="submission" date="2022-07" db="EMBL/GenBank/DDBJ databases">
        <title>Phylogenomic reconstructions and comparative analyses of Kickxellomycotina fungi.</title>
        <authorList>
            <person name="Reynolds N.K."/>
            <person name="Stajich J.E."/>
            <person name="Barry K."/>
            <person name="Grigoriev I.V."/>
            <person name="Crous P."/>
            <person name="Smith M.E."/>
        </authorList>
    </citation>
    <scope>NUCLEOTIDE SEQUENCE</scope>
    <source>
        <strain evidence="2">NBRC 100468</strain>
    </source>
</reference>
<name>A0A9W7ZPT2_9FUNG</name>
<dbReference type="AlphaFoldDB" id="A0A9W7ZPT2"/>
<keyword evidence="3" id="KW-1185">Reference proteome</keyword>
<protein>
    <submittedName>
        <fullName evidence="2">Uncharacterized protein</fullName>
    </submittedName>
</protein>
<dbReference type="Proteomes" id="UP001150538">
    <property type="component" value="Unassembled WGS sequence"/>
</dbReference>
<feature type="signal peptide" evidence="1">
    <location>
        <begin position="1"/>
        <end position="28"/>
    </location>
</feature>
<gene>
    <name evidence="2" type="ORF">H4219_004954</name>
</gene>
<keyword evidence="1" id="KW-0732">Signal</keyword>